<gene>
    <name evidence="2" type="ORF">OCV57_13385</name>
</gene>
<evidence type="ECO:0000256" key="1">
    <source>
        <dbReference type="SAM" id="Phobius"/>
    </source>
</evidence>
<keyword evidence="1" id="KW-0812">Transmembrane</keyword>
<dbReference type="Proteomes" id="UP001208131">
    <property type="component" value="Unassembled WGS sequence"/>
</dbReference>
<dbReference type="EMBL" id="JAOQJZ010000019">
    <property type="protein sequence ID" value="MCU6706907.1"/>
    <property type="molecule type" value="Genomic_DNA"/>
</dbReference>
<feature type="transmembrane region" description="Helical" evidence="1">
    <location>
        <begin position="7"/>
        <end position="30"/>
    </location>
</feature>
<name>A0AAE3ILW7_9FIRM</name>
<evidence type="ECO:0000313" key="2">
    <source>
        <dbReference type="EMBL" id="MCU6706907.1"/>
    </source>
</evidence>
<keyword evidence="3" id="KW-1185">Reference proteome</keyword>
<dbReference type="RefSeq" id="WP_046438598.1">
    <property type="nucleotide sequence ID" value="NZ_JAOQJZ010000019.1"/>
</dbReference>
<proteinExistence type="predicted"/>
<accession>A0AAE3ILW7</accession>
<sequence>MKSKIIYCLNFLWTSFIAFSFPICFGWIFLDITGHSKGYSYDLGSEKDVSIMLGCIELLIWLALSFPSNIYVFRKTLSKGKAYLLIPIVLYITLAVICVMITHGGWTSYAKEVFNI</sequence>
<organism evidence="2 3">
    <name type="scientific">Hominimerdicola aceti</name>
    <dbReference type="NCBI Taxonomy" id="2981726"/>
    <lineage>
        <taxon>Bacteria</taxon>
        <taxon>Bacillati</taxon>
        <taxon>Bacillota</taxon>
        <taxon>Clostridia</taxon>
        <taxon>Eubacteriales</taxon>
        <taxon>Oscillospiraceae</taxon>
        <taxon>Hominimerdicola</taxon>
    </lineage>
</organism>
<keyword evidence="1" id="KW-0472">Membrane</keyword>
<feature type="transmembrane region" description="Helical" evidence="1">
    <location>
        <begin position="84"/>
        <end position="106"/>
    </location>
</feature>
<reference evidence="2 3" key="1">
    <citation type="journal article" date="2021" name="ISME Commun">
        <title>Automated analysis of genomic sequences facilitates high-throughput and comprehensive description of bacteria.</title>
        <authorList>
            <person name="Hitch T.C.A."/>
        </authorList>
    </citation>
    <scope>NUCLEOTIDE SEQUENCE [LARGE SCALE GENOMIC DNA]</scope>
    <source>
        <strain evidence="2 3">Sanger_31</strain>
    </source>
</reference>
<evidence type="ECO:0000313" key="3">
    <source>
        <dbReference type="Proteomes" id="UP001208131"/>
    </source>
</evidence>
<protein>
    <submittedName>
        <fullName evidence="2">Uncharacterized protein</fullName>
    </submittedName>
</protein>
<comment type="caution">
    <text evidence="2">The sequence shown here is derived from an EMBL/GenBank/DDBJ whole genome shotgun (WGS) entry which is preliminary data.</text>
</comment>
<feature type="transmembrane region" description="Helical" evidence="1">
    <location>
        <begin position="50"/>
        <end position="72"/>
    </location>
</feature>
<keyword evidence="1" id="KW-1133">Transmembrane helix</keyword>
<dbReference type="AlphaFoldDB" id="A0AAE3ILW7"/>